<name>A0ABV0PS63_9TELE</name>
<sequence length="56" mass="6284">DASRSRRLGTVSVRPGSTELSPPNQPSYYQSPRYSPESQTPAAAIRQPRKPEDTRR</sequence>
<feature type="region of interest" description="Disordered" evidence="1">
    <location>
        <begin position="1"/>
        <end position="56"/>
    </location>
</feature>
<keyword evidence="3" id="KW-1185">Reference proteome</keyword>
<accession>A0ABV0PS63</accession>
<evidence type="ECO:0000256" key="1">
    <source>
        <dbReference type="SAM" id="MobiDB-lite"/>
    </source>
</evidence>
<comment type="caution">
    <text evidence="2">The sequence shown here is derived from an EMBL/GenBank/DDBJ whole genome shotgun (WGS) entry which is preliminary data.</text>
</comment>
<reference evidence="2 3" key="1">
    <citation type="submission" date="2021-06" db="EMBL/GenBank/DDBJ databases">
        <authorList>
            <person name="Palmer J.M."/>
        </authorList>
    </citation>
    <scope>NUCLEOTIDE SEQUENCE [LARGE SCALE GENOMIC DNA]</scope>
    <source>
        <strain evidence="2 3">GA_2019</strain>
        <tissue evidence="2">Muscle</tissue>
    </source>
</reference>
<dbReference type="EMBL" id="JAHRIO010083572">
    <property type="protein sequence ID" value="MEQ2186334.1"/>
    <property type="molecule type" value="Genomic_DNA"/>
</dbReference>
<gene>
    <name evidence="2" type="ORF">GOODEAATRI_027497</name>
</gene>
<evidence type="ECO:0000313" key="3">
    <source>
        <dbReference type="Proteomes" id="UP001476798"/>
    </source>
</evidence>
<dbReference type="Proteomes" id="UP001476798">
    <property type="component" value="Unassembled WGS sequence"/>
</dbReference>
<feature type="non-terminal residue" evidence="2">
    <location>
        <position position="1"/>
    </location>
</feature>
<proteinExistence type="predicted"/>
<evidence type="ECO:0000313" key="2">
    <source>
        <dbReference type="EMBL" id="MEQ2186334.1"/>
    </source>
</evidence>
<feature type="compositionally biased region" description="Low complexity" evidence="1">
    <location>
        <begin position="26"/>
        <end position="39"/>
    </location>
</feature>
<organism evidence="2 3">
    <name type="scientific">Goodea atripinnis</name>
    <dbReference type="NCBI Taxonomy" id="208336"/>
    <lineage>
        <taxon>Eukaryota</taxon>
        <taxon>Metazoa</taxon>
        <taxon>Chordata</taxon>
        <taxon>Craniata</taxon>
        <taxon>Vertebrata</taxon>
        <taxon>Euteleostomi</taxon>
        <taxon>Actinopterygii</taxon>
        <taxon>Neopterygii</taxon>
        <taxon>Teleostei</taxon>
        <taxon>Neoteleostei</taxon>
        <taxon>Acanthomorphata</taxon>
        <taxon>Ovalentaria</taxon>
        <taxon>Atherinomorphae</taxon>
        <taxon>Cyprinodontiformes</taxon>
        <taxon>Goodeidae</taxon>
        <taxon>Goodea</taxon>
    </lineage>
</organism>
<protein>
    <submittedName>
        <fullName evidence="2">Uncharacterized protein</fullName>
    </submittedName>
</protein>